<keyword evidence="1" id="KW-0677">Repeat</keyword>
<protein>
    <recommendedName>
        <fullName evidence="7">NACHT domain-containing protein</fullName>
    </recommendedName>
</protein>
<evidence type="ECO:0000259" key="4">
    <source>
        <dbReference type="Pfam" id="PF25053"/>
    </source>
</evidence>
<dbReference type="SUPFAM" id="SSF52540">
    <property type="entry name" value="P-loop containing nucleoside triphosphate hydrolases"/>
    <property type="match status" value="1"/>
</dbReference>
<reference evidence="5" key="1">
    <citation type="journal article" date="2021" name="Nat. Commun.">
        <title>Genetic determinants of endophytism in the Arabidopsis root mycobiome.</title>
        <authorList>
            <person name="Mesny F."/>
            <person name="Miyauchi S."/>
            <person name="Thiergart T."/>
            <person name="Pickel B."/>
            <person name="Atanasova L."/>
            <person name="Karlsson M."/>
            <person name="Huettel B."/>
            <person name="Barry K.W."/>
            <person name="Haridas S."/>
            <person name="Chen C."/>
            <person name="Bauer D."/>
            <person name="Andreopoulos W."/>
            <person name="Pangilinan J."/>
            <person name="LaButti K."/>
            <person name="Riley R."/>
            <person name="Lipzen A."/>
            <person name="Clum A."/>
            <person name="Drula E."/>
            <person name="Henrissat B."/>
            <person name="Kohler A."/>
            <person name="Grigoriev I.V."/>
            <person name="Martin F.M."/>
            <person name="Hacquard S."/>
        </authorList>
    </citation>
    <scope>NUCLEOTIDE SEQUENCE</scope>
    <source>
        <strain evidence="5">MPI-SDFR-AT-0120</strain>
    </source>
</reference>
<evidence type="ECO:0000256" key="2">
    <source>
        <dbReference type="SAM" id="Coils"/>
    </source>
</evidence>
<evidence type="ECO:0000313" key="6">
    <source>
        <dbReference type="Proteomes" id="UP000813461"/>
    </source>
</evidence>
<feature type="domain" description="DUF7791" evidence="4">
    <location>
        <begin position="633"/>
        <end position="768"/>
    </location>
</feature>
<dbReference type="InterPro" id="IPR056884">
    <property type="entry name" value="NPHP3-like_N"/>
</dbReference>
<feature type="coiled-coil region" evidence="2">
    <location>
        <begin position="120"/>
        <end position="163"/>
    </location>
</feature>
<evidence type="ECO:0000259" key="3">
    <source>
        <dbReference type="Pfam" id="PF24883"/>
    </source>
</evidence>
<gene>
    <name evidence="5" type="ORF">FB567DRAFT_514985</name>
</gene>
<dbReference type="AlphaFoldDB" id="A0A8K0W409"/>
<proteinExistence type="predicted"/>
<dbReference type="OrthoDB" id="443402at2759"/>
<dbReference type="Pfam" id="PF25053">
    <property type="entry name" value="DUF7791"/>
    <property type="match status" value="1"/>
</dbReference>
<dbReference type="InterPro" id="IPR027417">
    <property type="entry name" value="P-loop_NTPase"/>
</dbReference>
<feature type="coiled-coil region" evidence="2">
    <location>
        <begin position="41"/>
        <end position="68"/>
    </location>
</feature>
<sequence>MEPLVALGVASNIIQIADFSGRMISRSKEIYTSANGTLSVYTDLEDAARNLQELSRELEANAEIASKSSKAGREGQKATLQAAKFAETAHSRFLARSAQYASLASERDEQGDALKGLKKEAKAKKDAENEKGRLAAIEKQKKRRAAEKQLVDLSQETKRLTDSMINSIQKFKSEGSKSKVQSIHQAFRSIWSESQLKAMEKSLDNIRKQTDTALLFSVREQLDDLRQNPASGVEGQIFKFIEEFDMKHHELLEVLSSSARSNNLEVRNAELRKTVDSDSVVPMGSMDGLADRVDSLVQSQLLSRFKLIIEARLIFVDMRDRFERISKSHEDTFAWIYKRPEDHPEHGRWNDFAQWLGASDTARLYWITGKPGSGKSTLMKYLYDNPETMECLRPWAAGSRVFRAGYFFWNSGTAMQMSREGLLKTLLIELTRQILASETDPHVLEKIFSDRWSQFVAFGGGRSPFTWSELRRSFQALISDTSKLFFLVIDGLDEFDGDPSEIIKFVLGLAKCPNIKICTASRPWPIFEDAFHKRPSLLLEDLTRKDIRNYVTSKFEENRHYTRLVQYKEKEATALVAEIINKASGVFLWVYLVVDALLQGISNADTMSELQVTLDTLPADLEDLFDKLLDKFEPKYYRQACEIIRLVGTHISPSLLDLSYAVDDDIHSGMSTNFQPSTSGEIADRVEHMNRRLKSRCKGFLEVYVRSEVQSETGTSYAERMHVGFLHRTARDYFRSERIGIKILDATSHPPFDPCERWANACLWSLKRKIAGEKLSTSPGNWPAWEPLAWCMEYALRLQLQDDHVRLTYLDEIGRVSNLPIQQRWDVGRRSGPHGYRSFLGIARHLRMDEYLTIKLQNTSIEEVKQLGLVITSFRGTEDDRETWLYGRTALLARCKRSGEVSCDVVEMLKYRSMSNLRRKFSSKPSVKLLPYI</sequence>
<dbReference type="Proteomes" id="UP000813461">
    <property type="component" value="Unassembled WGS sequence"/>
</dbReference>
<dbReference type="PANTHER" id="PTHR10039:SF5">
    <property type="entry name" value="NACHT DOMAIN-CONTAINING PROTEIN"/>
    <property type="match status" value="1"/>
</dbReference>
<comment type="caution">
    <text evidence="5">The sequence shown here is derived from an EMBL/GenBank/DDBJ whole genome shotgun (WGS) entry which is preliminary data.</text>
</comment>
<dbReference type="InterPro" id="IPR056693">
    <property type="entry name" value="DUF7791"/>
</dbReference>
<evidence type="ECO:0000313" key="5">
    <source>
        <dbReference type="EMBL" id="KAH7093260.1"/>
    </source>
</evidence>
<feature type="domain" description="Nephrocystin 3-like N-terminal" evidence="3">
    <location>
        <begin position="351"/>
        <end position="522"/>
    </location>
</feature>
<organism evidence="5 6">
    <name type="scientific">Paraphoma chrysanthemicola</name>
    <dbReference type="NCBI Taxonomy" id="798071"/>
    <lineage>
        <taxon>Eukaryota</taxon>
        <taxon>Fungi</taxon>
        <taxon>Dikarya</taxon>
        <taxon>Ascomycota</taxon>
        <taxon>Pezizomycotina</taxon>
        <taxon>Dothideomycetes</taxon>
        <taxon>Pleosporomycetidae</taxon>
        <taxon>Pleosporales</taxon>
        <taxon>Pleosporineae</taxon>
        <taxon>Phaeosphaeriaceae</taxon>
        <taxon>Paraphoma</taxon>
    </lineage>
</organism>
<dbReference type="EMBL" id="JAGMVJ010000002">
    <property type="protein sequence ID" value="KAH7093260.1"/>
    <property type="molecule type" value="Genomic_DNA"/>
</dbReference>
<name>A0A8K0W409_9PLEO</name>
<accession>A0A8K0W409</accession>
<evidence type="ECO:0000256" key="1">
    <source>
        <dbReference type="ARBA" id="ARBA00022737"/>
    </source>
</evidence>
<evidence type="ECO:0008006" key="7">
    <source>
        <dbReference type="Google" id="ProtNLM"/>
    </source>
</evidence>
<keyword evidence="6" id="KW-1185">Reference proteome</keyword>
<dbReference type="Pfam" id="PF24883">
    <property type="entry name" value="NPHP3_N"/>
    <property type="match status" value="1"/>
</dbReference>
<dbReference type="PANTHER" id="PTHR10039">
    <property type="entry name" value="AMELOGENIN"/>
    <property type="match status" value="1"/>
</dbReference>
<dbReference type="Gene3D" id="3.40.50.300">
    <property type="entry name" value="P-loop containing nucleotide triphosphate hydrolases"/>
    <property type="match status" value="1"/>
</dbReference>
<keyword evidence="2" id="KW-0175">Coiled coil</keyword>